<accession>K1E4W4</accession>
<evidence type="ECO:0000313" key="5">
    <source>
        <dbReference type="Proteomes" id="UP000004474"/>
    </source>
</evidence>
<dbReference type="AlphaFoldDB" id="K1E4W4"/>
<evidence type="ECO:0008006" key="7">
    <source>
        <dbReference type="Google" id="ProtNLM"/>
    </source>
</evidence>
<dbReference type="Proteomes" id="UP000288711">
    <property type="component" value="Unassembled WGS sequence"/>
</dbReference>
<feature type="signal peptide" evidence="2">
    <location>
        <begin position="1"/>
        <end position="25"/>
    </location>
</feature>
<proteinExistence type="predicted"/>
<comment type="caution">
    <text evidence="3">The sequence shown here is derived from an EMBL/GenBank/DDBJ whole genome shotgun (WGS) entry which is preliminary data.</text>
</comment>
<feature type="region of interest" description="Disordered" evidence="1">
    <location>
        <begin position="25"/>
        <end position="51"/>
    </location>
</feature>
<evidence type="ECO:0000313" key="6">
    <source>
        <dbReference type="Proteomes" id="UP000288711"/>
    </source>
</evidence>
<reference evidence="4" key="3">
    <citation type="submission" date="2017-11" db="EMBL/GenBank/DDBJ databases">
        <authorList>
            <person name="Seuylemezian A."/>
            <person name="Cooper K."/>
            <person name="Vaishampayan P."/>
        </authorList>
    </citation>
    <scope>NUCLEOTIDE SEQUENCE</scope>
    <source>
        <strain evidence="4">PVAS-1</strain>
    </source>
</reference>
<evidence type="ECO:0000313" key="3">
    <source>
        <dbReference type="EMBL" id="EKA60417.1"/>
    </source>
</evidence>
<sequence>MRRVRTRDIAALACAASLLTLSACGDDESGTSDPTSSATASNATTSDDEHAMEQVRAIDKQLRAADPSKPLPEDATWATDGFRTRFDAAAADFTEAGAVFTGKITTESLHLGESDPDAPGGGQLTAYACTVDTTRIIVDGKDVTAHPNDPTKVLPKKPRHDTYLNTYSTTDDGTTWQLDRSRNLPDKDKKGTPCDA</sequence>
<evidence type="ECO:0000256" key="1">
    <source>
        <dbReference type="SAM" id="MobiDB-lite"/>
    </source>
</evidence>
<keyword evidence="2" id="KW-0732">Signal</keyword>
<dbReference type="STRING" id="1210046.B277_13084"/>
<name>K1E4W4_9MICO</name>
<gene>
    <name evidence="3" type="ORF">B277_13084</name>
    <name evidence="4" type="ORF">CWN80_05345</name>
</gene>
<feature type="region of interest" description="Disordered" evidence="1">
    <location>
        <begin position="143"/>
        <end position="196"/>
    </location>
</feature>
<feature type="compositionally biased region" description="Low complexity" evidence="1">
    <location>
        <begin position="31"/>
        <end position="45"/>
    </location>
</feature>
<organism evidence="3 5">
    <name type="scientific">Janibacter hoylei PVAS-1</name>
    <dbReference type="NCBI Taxonomy" id="1210046"/>
    <lineage>
        <taxon>Bacteria</taxon>
        <taxon>Bacillati</taxon>
        <taxon>Actinomycetota</taxon>
        <taxon>Actinomycetes</taxon>
        <taxon>Micrococcales</taxon>
        <taxon>Intrasporangiaceae</taxon>
        <taxon>Janibacter</taxon>
    </lineage>
</organism>
<dbReference type="EMBL" id="ALWX01000060">
    <property type="protein sequence ID" value="EKA60417.1"/>
    <property type="molecule type" value="Genomic_DNA"/>
</dbReference>
<dbReference type="EMBL" id="PIPF01000005">
    <property type="protein sequence ID" value="RWU84254.1"/>
    <property type="molecule type" value="Genomic_DNA"/>
</dbReference>
<reference evidence="3 5" key="2">
    <citation type="journal article" date="2012" name="J. Bacteriol.">
        <title>Genome Sequence of Janibacter hoylei MTCC8307, Isolated from the Stratospheric Air.</title>
        <authorList>
            <person name="Pawar S.P."/>
            <person name="Dhotre D.P."/>
            <person name="Shetty S.A."/>
            <person name="Chowdhury S.P."/>
            <person name="Chaudhari B.L."/>
            <person name="Shouche Y.S."/>
        </authorList>
    </citation>
    <scope>NUCLEOTIDE SEQUENCE [LARGE SCALE GENOMIC DNA]</scope>
    <source>
        <strain evidence="3 5">PVAS-1</strain>
    </source>
</reference>
<keyword evidence="6" id="KW-1185">Reference proteome</keyword>
<dbReference type="Proteomes" id="UP000004474">
    <property type="component" value="Unassembled WGS sequence"/>
</dbReference>
<feature type="compositionally biased region" description="Polar residues" evidence="1">
    <location>
        <begin position="163"/>
        <end position="178"/>
    </location>
</feature>
<evidence type="ECO:0000313" key="4">
    <source>
        <dbReference type="EMBL" id="RWU84254.1"/>
    </source>
</evidence>
<feature type="compositionally biased region" description="Basic and acidic residues" evidence="1">
    <location>
        <begin position="179"/>
        <end position="196"/>
    </location>
</feature>
<feature type="chain" id="PRO_5044735176" description="Lipoprotein" evidence="2">
    <location>
        <begin position="26"/>
        <end position="196"/>
    </location>
</feature>
<protein>
    <recommendedName>
        <fullName evidence="7">Lipoprotein</fullName>
    </recommendedName>
</protein>
<reference evidence="4 6" key="1">
    <citation type="journal article" date="2009" name="Int. J. Syst. Evol. Microbiol.">
        <title>Janibacter hoylei sp. nov., Bacillus isronensis sp. nov. and Bacillus aryabhattai sp. nov., isolated from cryotubes used for collecting air from the upper atmosphere.</title>
        <authorList>
            <person name="Shivaji S."/>
            <person name="Chaturvedi P."/>
            <person name="Begum Z."/>
            <person name="Pindi P.K."/>
            <person name="Manorama R."/>
            <person name="Padmanaban D.A."/>
            <person name="Shouche Y.S."/>
            <person name="Pawar S."/>
            <person name="Vaishampayan P."/>
            <person name="Dutt C.B."/>
            <person name="Datta G.N."/>
            <person name="Manchanda R.K."/>
            <person name="Rao U.R."/>
            <person name="Bhargava P.M."/>
            <person name="Narlikar J.V."/>
        </authorList>
    </citation>
    <scope>NUCLEOTIDE SEQUENCE [LARGE SCALE GENOMIC DNA]</scope>
    <source>
        <strain evidence="4 6">PVAS-1</strain>
    </source>
</reference>
<dbReference type="PATRIC" id="fig|1210046.3.peg.2510"/>
<dbReference type="PROSITE" id="PS51257">
    <property type="entry name" value="PROKAR_LIPOPROTEIN"/>
    <property type="match status" value="1"/>
</dbReference>
<evidence type="ECO:0000256" key="2">
    <source>
        <dbReference type="SAM" id="SignalP"/>
    </source>
</evidence>